<evidence type="ECO:0000313" key="1">
    <source>
        <dbReference type="EMBL" id="ABP00046.1"/>
    </source>
</evidence>
<dbReference type="EMBL" id="CP000595">
    <property type="protein sequence ID" value="ABP00046.1"/>
    <property type="molecule type" value="Genomic_DNA"/>
</dbReference>
<proteinExistence type="predicted"/>
<organism evidence="1 2">
    <name type="scientific">Ostreococcus lucimarinus (strain CCE9901)</name>
    <dbReference type="NCBI Taxonomy" id="436017"/>
    <lineage>
        <taxon>Eukaryota</taxon>
        <taxon>Viridiplantae</taxon>
        <taxon>Chlorophyta</taxon>
        <taxon>Mamiellophyceae</taxon>
        <taxon>Mamiellales</taxon>
        <taxon>Bathycoccaceae</taxon>
        <taxon>Ostreococcus</taxon>
    </lineage>
</organism>
<gene>
    <name evidence="1" type="ORF">OSTLU_27817</name>
</gene>
<dbReference type="RefSeq" id="XP_001421752.1">
    <property type="nucleotide sequence ID" value="XM_001421715.1"/>
</dbReference>
<dbReference type="Proteomes" id="UP000001568">
    <property type="component" value="Chromosome 15"/>
</dbReference>
<name>A4S8E1_OSTLU</name>
<keyword evidence="2" id="KW-1185">Reference proteome</keyword>
<accession>A4S8E1</accession>
<dbReference type="OrthoDB" id="498092at2759"/>
<evidence type="ECO:0000313" key="2">
    <source>
        <dbReference type="Proteomes" id="UP000001568"/>
    </source>
</evidence>
<protein>
    <submittedName>
        <fullName evidence="1">Uncharacterized protein</fullName>
    </submittedName>
</protein>
<dbReference type="GeneID" id="5005643"/>
<sequence>MNFRNVDQYATAMQHYFTLFGVTLFLNPDKFWSATAGVMPLRYFNAVGAATTQSGFFARMTGLGFLILVLGKRLGTSNAVFAKQCNAFHAFTLKMFYDCARVTYARRQTVEFVAQTWKLQVAVNVALLLWGTSTTGGLKNMLKRD</sequence>
<dbReference type="Gramene" id="ABP00046">
    <property type="protein sequence ID" value="ABP00046"/>
    <property type="gene ID" value="OSTLU_27817"/>
</dbReference>
<dbReference type="HOGENOM" id="CLU_1790149_0_0_1"/>
<dbReference type="KEGG" id="olu:OSTLU_27817"/>
<dbReference type="OMA" id="DIAMQAY"/>
<reference evidence="1 2" key="1">
    <citation type="journal article" date="2007" name="Proc. Natl. Acad. Sci. U.S.A.">
        <title>The tiny eukaryote Ostreococcus provides genomic insights into the paradox of plankton speciation.</title>
        <authorList>
            <person name="Palenik B."/>
            <person name="Grimwood J."/>
            <person name="Aerts A."/>
            <person name="Rouze P."/>
            <person name="Salamov A."/>
            <person name="Putnam N."/>
            <person name="Dupont C."/>
            <person name="Jorgensen R."/>
            <person name="Derelle E."/>
            <person name="Rombauts S."/>
            <person name="Zhou K."/>
            <person name="Otillar R."/>
            <person name="Merchant S.S."/>
            <person name="Podell S."/>
            <person name="Gaasterland T."/>
            <person name="Napoli C."/>
            <person name="Gendler K."/>
            <person name="Manuell A."/>
            <person name="Tai V."/>
            <person name="Vallon O."/>
            <person name="Piganeau G."/>
            <person name="Jancek S."/>
            <person name="Heijde M."/>
            <person name="Jabbari K."/>
            <person name="Bowler C."/>
            <person name="Lohr M."/>
            <person name="Robbens S."/>
            <person name="Werner G."/>
            <person name="Dubchak I."/>
            <person name="Pazour G.J."/>
            <person name="Ren Q."/>
            <person name="Paulsen I."/>
            <person name="Delwiche C."/>
            <person name="Schmutz J."/>
            <person name="Rokhsar D."/>
            <person name="Van de Peer Y."/>
            <person name="Moreau H."/>
            <person name="Grigoriev I.V."/>
        </authorList>
    </citation>
    <scope>NUCLEOTIDE SEQUENCE [LARGE SCALE GENOMIC DNA]</scope>
    <source>
        <strain evidence="1 2">CCE9901</strain>
    </source>
</reference>
<dbReference type="AlphaFoldDB" id="A4S8E1"/>